<dbReference type="Proteomes" id="UP001165269">
    <property type="component" value="Unassembled WGS sequence"/>
</dbReference>
<dbReference type="RefSeq" id="WP_242760252.1">
    <property type="nucleotide sequence ID" value="NZ_JALDAY010000001.1"/>
</dbReference>
<keyword evidence="1" id="KW-0812">Transmembrane</keyword>
<keyword evidence="3" id="KW-1185">Reference proteome</keyword>
<keyword evidence="1" id="KW-0472">Membrane</keyword>
<evidence type="ECO:0000256" key="1">
    <source>
        <dbReference type="SAM" id="Phobius"/>
    </source>
</evidence>
<evidence type="ECO:0000313" key="3">
    <source>
        <dbReference type="Proteomes" id="UP001165269"/>
    </source>
</evidence>
<gene>
    <name evidence="2" type="ORF">MQP27_02285</name>
</gene>
<name>A0ABS9XYV4_9ACTN</name>
<reference evidence="2" key="1">
    <citation type="submission" date="2022-03" db="EMBL/GenBank/DDBJ databases">
        <title>Streptomyces 7R015 and 7R016 isolated from Barleria lupulina in Thailand.</title>
        <authorList>
            <person name="Kanchanasin P."/>
            <person name="Phongsopitanun W."/>
            <person name="Tanasupawat S."/>
        </authorList>
    </citation>
    <scope>NUCLEOTIDE SEQUENCE</scope>
    <source>
        <strain evidence="2">7R015</strain>
    </source>
</reference>
<comment type="caution">
    <text evidence="2">The sequence shown here is derived from an EMBL/GenBank/DDBJ whole genome shotgun (WGS) entry which is preliminary data.</text>
</comment>
<feature type="transmembrane region" description="Helical" evidence="1">
    <location>
        <begin position="6"/>
        <end position="28"/>
    </location>
</feature>
<proteinExistence type="predicted"/>
<protein>
    <submittedName>
        <fullName evidence="2">Uncharacterized protein</fullName>
    </submittedName>
</protein>
<accession>A0ABS9XYV4</accession>
<organism evidence="2 3">
    <name type="scientific">Streptomyces cylindrosporus</name>
    <dbReference type="NCBI Taxonomy" id="2927583"/>
    <lineage>
        <taxon>Bacteria</taxon>
        <taxon>Bacillati</taxon>
        <taxon>Actinomycetota</taxon>
        <taxon>Actinomycetes</taxon>
        <taxon>Kitasatosporales</taxon>
        <taxon>Streptomycetaceae</taxon>
        <taxon>Streptomyces</taxon>
    </lineage>
</organism>
<evidence type="ECO:0000313" key="2">
    <source>
        <dbReference type="EMBL" id="MCI3269939.1"/>
    </source>
</evidence>
<keyword evidence="1" id="KW-1133">Transmembrane helix</keyword>
<sequence>MGADELSALASVSSAALALVAVAIAVRLHRSEQRQTRLETARSLVHELTAGEAAFVRNYVARLHYGALNSGRSPDLSDPLQADVYFAAYYAMLWSFERVEAGRTSLIAGTRAGDRDAVVRFLDERLAWHVAEFACAIPQVKARLGVTRPDGVVKDRDSIGGFHRLLSALQAAGIVDRVFLADACPGSGVCPCECHHQSC</sequence>
<dbReference type="EMBL" id="JALDAY010000001">
    <property type="protein sequence ID" value="MCI3269939.1"/>
    <property type="molecule type" value="Genomic_DNA"/>
</dbReference>